<organism evidence="1 2">
    <name type="scientific">Ancylostoma ceylanicum</name>
    <dbReference type="NCBI Taxonomy" id="53326"/>
    <lineage>
        <taxon>Eukaryota</taxon>
        <taxon>Metazoa</taxon>
        <taxon>Ecdysozoa</taxon>
        <taxon>Nematoda</taxon>
        <taxon>Chromadorea</taxon>
        <taxon>Rhabditida</taxon>
        <taxon>Rhabditina</taxon>
        <taxon>Rhabditomorpha</taxon>
        <taxon>Strongyloidea</taxon>
        <taxon>Ancylostomatidae</taxon>
        <taxon>Ancylostomatinae</taxon>
        <taxon>Ancylostoma</taxon>
    </lineage>
</organism>
<evidence type="ECO:0000313" key="1">
    <source>
        <dbReference type="EMBL" id="EYB96104.1"/>
    </source>
</evidence>
<name>A0A016T0M2_9BILA</name>
<sequence>MFAATVRNGTKLVAVSGPKGESARKDHRQKSLEAFQLVRDVAATIKHNVVATFSHTPVSAEPFVSMGSAPRQMEADAYPVHLMKEFFMALRDHVPPQVNRSLCEVSQDPTQGATAYKQMKKMEPAKVQNVLRSIGRCNGNSSLAATTAMRSGTVVRGRFSREHGGGLRRRGVRGRWTFVPY</sequence>
<dbReference type="EMBL" id="JARK01001489">
    <property type="protein sequence ID" value="EYB96104.1"/>
    <property type="molecule type" value="Genomic_DNA"/>
</dbReference>
<proteinExistence type="predicted"/>
<reference evidence="2" key="1">
    <citation type="journal article" date="2015" name="Nat. Genet.">
        <title>The genome and transcriptome of the zoonotic hookworm Ancylostoma ceylanicum identify infection-specific gene families.</title>
        <authorList>
            <person name="Schwarz E.M."/>
            <person name="Hu Y."/>
            <person name="Antoshechkin I."/>
            <person name="Miller M.M."/>
            <person name="Sternberg P.W."/>
            <person name="Aroian R.V."/>
        </authorList>
    </citation>
    <scope>NUCLEOTIDE SEQUENCE</scope>
    <source>
        <strain evidence="2">HY135</strain>
    </source>
</reference>
<dbReference type="AlphaFoldDB" id="A0A016T0M2"/>
<gene>
    <name evidence="1" type="primary">Acey_s0153.g2911</name>
    <name evidence="1" type="ORF">Y032_0153g2911</name>
</gene>
<keyword evidence="2" id="KW-1185">Reference proteome</keyword>
<protein>
    <submittedName>
        <fullName evidence="1">Uncharacterized protein</fullName>
    </submittedName>
</protein>
<dbReference type="Proteomes" id="UP000024635">
    <property type="component" value="Unassembled WGS sequence"/>
</dbReference>
<evidence type="ECO:0000313" key="2">
    <source>
        <dbReference type="Proteomes" id="UP000024635"/>
    </source>
</evidence>
<accession>A0A016T0M2</accession>
<comment type="caution">
    <text evidence="1">The sequence shown here is derived from an EMBL/GenBank/DDBJ whole genome shotgun (WGS) entry which is preliminary data.</text>
</comment>